<dbReference type="Proteomes" id="UP000661193">
    <property type="component" value="Unassembled WGS sequence"/>
</dbReference>
<dbReference type="RefSeq" id="WP_203224359.1">
    <property type="nucleotide sequence ID" value="NZ_JAETXL010000015.1"/>
</dbReference>
<keyword evidence="2" id="KW-1185">Reference proteome</keyword>
<comment type="caution">
    <text evidence="1">The sequence shown here is derived from an EMBL/GenBank/DDBJ whole genome shotgun (WGS) entry which is preliminary data.</text>
</comment>
<evidence type="ECO:0000313" key="1">
    <source>
        <dbReference type="EMBL" id="MBL6280130.1"/>
    </source>
</evidence>
<evidence type="ECO:0000313" key="2">
    <source>
        <dbReference type="Proteomes" id="UP000661193"/>
    </source>
</evidence>
<accession>A0ABS1UUT8</accession>
<protein>
    <submittedName>
        <fullName evidence="1">Uncharacterized protein</fullName>
    </submittedName>
</protein>
<proteinExistence type="predicted"/>
<sequence length="119" mass="12636">MDILEFLGRTDPESPPPRTTVEITVCLPASVAGDEWTPWCLGCGRDIADGQVAVKLGGLRMHEGCARQRLDPAFPRAAWIAVAEHIAAAPSRHRAATVRAALWTLAALLREAGANEAAG</sequence>
<reference evidence="1 2" key="1">
    <citation type="submission" date="2021-01" db="EMBL/GenBank/DDBJ databases">
        <title>Genome sequencing of Micromonospora fiedleri MG-37.</title>
        <authorList>
            <person name="Moreland P.E.J."/>
            <person name="Stach J.E.M."/>
        </authorList>
    </citation>
    <scope>NUCLEOTIDE SEQUENCE [LARGE SCALE GENOMIC DNA]</scope>
    <source>
        <strain evidence="1 2">MG-37</strain>
    </source>
</reference>
<gene>
    <name evidence="1" type="ORF">JMF97_28610</name>
</gene>
<dbReference type="EMBL" id="JAETXL010000015">
    <property type="protein sequence ID" value="MBL6280130.1"/>
    <property type="molecule type" value="Genomic_DNA"/>
</dbReference>
<name>A0ABS1UUT8_9ACTN</name>
<organism evidence="1 2">
    <name type="scientific">Micromonospora fiedleri</name>
    <dbReference type="NCBI Taxonomy" id="1157498"/>
    <lineage>
        <taxon>Bacteria</taxon>
        <taxon>Bacillati</taxon>
        <taxon>Actinomycetota</taxon>
        <taxon>Actinomycetes</taxon>
        <taxon>Micromonosporales</taxon>
        <taxon>Micromonosporaceae</taxon>
        <taxon>Micromonospora</taxon>
    </lineage>
</organism>